<keyword evidence="2" id="KW-0479">Metal-binding</keyword>
<dbReference type="InterPro" id="IPR010255">
    <property type="entry name" value="Haem_peroxidase_sf"/>
</dbReference>
<evidence type="ECO:0000256" key="6">
    <source>
        <dbReference type="SAM" id="MobiDB-lite"/>
    </source>
</evidence>
<dbReference type="Proteomes" id="UP000572817">
    <property type="component" value="Unassembled WGS sequence"/>
</dbReference>
<dbReference type="GO" id="GO:0020037">
    <property type="term" value="F:heme binding"/>
    <property type="evidence" value="ECO:0007669"/>
    <property type="project" value="UniProtKB-UniRule"/>
</dbReference>
<dbReference type="GO" id="GO:0046872">
    <property type="term" value="F:metal ion binding"/>
    <property type="evidence" value="ECO:0007669"/>
    <property type="project" value="UniProtKB-UniRule"/>
</dbReference>
<evidence type="ECO:0000313" key="10">
    <source>
        <dbReference type="Proteomes" id="UP000572817"/>
    </source>
</evidence>
<evidence type="ECO:0000259" key="7">
    <source>
        <dbReference type="PROSITE" id="PS50873"/>
    </source>
</evidence>
<keyword evidence="10" id="KW-1185">Reference proteome</keyword>
<evidence type="ECO:0000256" key="2">
    <source>
        <dbReference type="ARBA" id="ARBA00022617"/>
    </source>
</evidence>
<dbReference type="PROSITE" id="PS50873">
    <property type="entry name" value="PEROXIDASE_4"/>
    <property type="match status" value="1"/>
</dbReference>
<feature type="compositionally biased region" description="Low complexity" evidence="6">
    <location>
        <begin position="534"/>
        <end position="583"/>
    </location>
</feature>
<dbReference type="PRINTS" id="PR00458">
    <property type="entry name" value="PEROXIDASE"/>
</dbReference>
<comment type="caution">
    <text evidence="9">The sequence shown here is derived from an EMBL/GenBank/DDBJ whole genome shotgun (WGS) entry which is preliminary data.</text>
</comment>
<dbReference type="PANTHER" id="PTHR31356:SF53">
    <property type="entry name" value="HEME PEROXIDASE"/>
    <property type="match status" value="1"/>
</dbReference>
<keyword evidence="3 5" id="KW-0560">Oxidoreductase</keyword>
<dbReference type="EC" id="1.11.1.-" evidence="5"/>
<feature type="domain" description="Plant heme peroxidase family profile" evidence="7">
    <location>
        <begin position="128"/>
        <end position="204"/>
    </location>
</feature>
<evidence type="ECO:0000256" key="1">
    <source>
        <dbReference type="ARBA" id="ARBA00022559"/>
    </source>
</evidence>
<proteinExistence type="inferred from homology"/>
<feature type="signal peptide" evidence="5">
    <location>
        <begin position="1"/>
        <end position="26"/>
    </location>
</feature>
<evidence type="ECO:0000256" key="5">
    <source>
        <dbReference type="RuleBase" id="RU363051"/>
    </source>
</evidence>
<dbReference type="GO" id="GO:0004601">
    <property type="term" value="F:peroxidase activity"/>
    <property type="evidence" value="ECO:0007669"/>
    <property type="project" value="UniProtKB-KW"/>
</dbReference>
<dbReference type="InterPro" id="IPR003609">
    <property type="entry name" value="Pan_app"/>
</dbReference>
<evidence type="ECO:0000313" key="9">
    <source>
        <dbReference type="EMBL" id="KAF4312071.1"/>
    </source>
</evidence>
<organism evidence="9 10">
    <name type="scientific">Botryosphaeria dothidea</name>
    <dbReference type="NCBI Taxonomy" id="55169"/>
    <lineage>
        <taxon>Eukaryota</taxon>
        <taxon>Fungi</taxon>
        <taxon>Dikarya</taxon>
        <taxon>Ascomycota</taxon>
        <taxon>Pezizomycotina</taxon>
        <taxon>Dothideomycetes</taxon>
        <taxon>Dothideomycetes incertae sedis</taxon>
        <taxon>Botryosphaeriales</taxon>
        <taxon>Botryosphaeriaceae</taxon>
        <taxon>Botryosphaeria</taxon>
    </lineage>
</organism>
<reference evidence="9" key="1">
    <citation type="submission" date="2020-04" db="EMBL/GenBank/DDBJ databases">
        <title>Genome Assembly and Annotation of Botryosphaeria dothidea sdau 11-99, a Latent Pathogen of Apple Fruit Ring Rot in China.</title>
        <authorList>
            <person name="Yu C."/>
            <person name="Diao Y."/>
            <person name="Lu Q."/>
            <person name="Zhao J."/>
            <person name="Cui S."/>
            <person name="Peng C."/>
            <person name="He B."/>
            <person name="Liu H."/>
        </authorList>
    </citation>
    <scope>NUCLEOTIDE SEQUENCE [LARGE SCALE GENOMIC DNA]</scope>
    <source>
        <strain evidence="9">Sdau11-99</strain>
    </source>
</reference>
<feature type="domain" description="Apple" evidence="8">
    <location>
        <begin position="584"/>
        <end position="671"/>
    </location>
</feature>
<evidence type="ECO:0000259" key="8">
    <source>
        <dbReference type="PROSITE" id="PS50948"/>
    </source>
</evidence>
<accession>A0A8H4NAP3</accession>
<dbReference type="SUPFAM" id="SSF48113">
    <property type="entry name" value="Heme-dependent peroxidases"/>
    <property type="match status" value="1"/>
</dbReference>
<dbReference type="Pfam" id="PF00024">
    <property type="entry name" value="PAN_1"/>
    <property type="match status" value="1"/>
</dbReference>
<comment type="similarity">
    <text evidence="4">Belongs to the peroxidase family.</text>
</comment>
<keyword evidence="1 5" id="KW-0575">Peroxidase</keyword>
<dbReference type="OrthoDB" id="5985073at2759"/>
<keyword evidence="2" id="KW-0349">Heme</keyword>
<dbReference type="Gene3D" id="1.10.520.10">
    <property type="match status" value="1"/>
</dbReference>
<dbReference type="Pfam" id="PF00141">
    <property type="entry name" value="peroxidase"/>
    <property type="match status" value="1"/>
</dbReference>
<protein>
    <recommendedName>
        <fullName evidence="5">Peroxidase</fullName>
        <ecNumber evidence="5">1.11.1.-</ecNumber>
    </recommendedName>
</protein>
<dbReference type="GO" id="GO:0034599">
    <property type="term" value="P:cellular response to oxidative stress"/>
    <property type="evidence" value="ECO:0007669"/>
    <property type="project" value="InterPro"/>
</dbReference>
<dbReference type="Gene3D" id="3.50.4.10">
    <property type="entry name" value="Hepatocyte Growth Factor"/>
    <property type="match status" value="1"/>
</dbReference>
<evidence type="ECO:0000256" key="3">
    <source>
        <dbReference type="ARBA" id="ARBA00023002"/>
    </source>
</evidence>
<evidence type="ECO:0000256" key="4">
    <source>
        <dbReference type="RuleBase" id="RU004241"/>
    </source>
</evidence>
<keyword evidence="5" id="KW-0732">Signal</keyword>
<dbReference type="GO" id="GO:0042744">
    <property type="term" value="P:hydrogen peroxide catabolic process"/>
    <property type="evidence" value="ECO:0007669"/>
    <property type="project" value="TreeGrafter"/>
</dbReference>
<name>A0A8H4NAP3_9PEZI</name>
<keyword evidence="2" id="KW-0408">Iron</keyword>
<dbReference type="PANTHER" id="PTHR31356">
    <property type="entry name" value="THYLAKOID LUMENAL 29 KDA PROTEIN, CHLOROPLASTIC-RELATED"/>
    <property type="match status" value="1"/>
</dbReference>
<dbReference type="InterPro" id="IPR002016">
    <property type="entry name" value="Haem_peroxidase"/>
</dbReference>
<sequence>MARHPCLTLVWVAGAVCNAIGAAAAAAPTWPSSTDELEDIMVLNTGYRARDFAVPVTPCGFSPEGAGRVQAAEWIRTAFHDMAGGSVYTGIGGLDASIAYETRSLENVGPAFNTTLATYAPYFTSKSSMADLIALGVYTAVRSCGGPVVPIRTGRVDATAAGPQGVPLPQNSLGTFQNQFLRTGFNSTEMIQVVACGHTLGGVHSANNPEIVPVGTTEDEVVKFDTTDAFDNKVVTEYLSNTTKNALVVGPSTSNGRNSDARVFASDKNVTVRALADPGTFNSVCARMMQKMIEVVPSGVVLTDPISIYDVKPSGLQLTLLGGGESIKLTGHIRVRTTERAASQIESVELVYKDRDGVESSATLSTESSGSASGFDDSFEFYGISANIPADSGISAFNVRITLTSGETELHDNNGSGFPLQDTVFFQSPQSCLAGTSMTVTAAVLTTQSAPTLNVTTKVPNSRSVLPSLSAATVAMTKGSSVGPYDLYSATVTLTSAQLDDTRFDVKVGSAIDAFKSSADLGDTCQDLSPAPPATTTTPSSSSTTAAPSSTTAPSLSSTTQPPASSSSAPTSTTTSTTPTTLACPNADGSDWTLAGGQTFTIRCGKDYQAGQIGVTWAASFEACLQACVDTATCEAVAYVGGATTGGQCYLKDQSAGSVDVEGVWGAVLRT</sequence>
<dbReference type="AlphaFoldDB" id="A0A8H4NAP3"/>
<feature type="region of interest" description="Disordered" evidence="6">
    <location>
        <begin position="523"/>
        <end position="588"/>
    </location>
</feature>
<dbReference type="PROSITE" id="PS50948">
    <property type="entry name" value="PAN"/>
    <property type="match status" value="1"/>
</dbReference>
<dbReference type="InterPro" id="IPR044831">
    <property type="entry name" value="Ccp1-like"/>
</dbReference>
<dbReference type="EMBL" id="WWBZ02000007">
    <property type="protein sequence ID" value="KAF4312071.1"/>
    <property type="molecule type" value="Genomic_DNA"/>
</dbReference>
<gene>
    <name evidence="9" type="ORF">GTA08_BOTSDO12263</name>
</gene>
<dbReference type="GO" id="GO:0000302">
    <property type="term" value="P:response to reactive oxygen species"/>
    <property type="evidence" value="ECO:0007669"/>
    <property type="project" value="TreeGrafter"/>
</dbReference>
<feature type="chain" id="PRO_5034923097" description="Peroxidase" evidence="5">
    <location>
        <begin position="27"/>
        <end position="671"/>
    </location>
</feature>